<dbReference type="HOGENOM" id="CLU_727360_0_0_5"/>
<dbReference type="Proteomes" id="UP000005092">
    <property type="component" value="Unassembled WGS sequence"/>
</dbReference>
<accession>J0GYX0</accession>
<organism evidence="1 2">
    <name type="scientific">Rhizobium leguminosarum bv. trifolii WSM597</name>
    <dbReference type="NCBI Taxonomy" id="754764"/>
    <lineage>
        <taxon>Bacteria</taxon>
        <taxon>Pseudomonadati</taxon>
        <taxon>Pseudomonadota</taxon>
        <taxon>Alphaproteobacteria</taxon>
        <taxon>Hyphomicrobiales</taxon>
        <taxon>Rhizobiaceae</taxon>
        <taxon>Rhizobium/Agrobacterium group</taxon>
        <taxon>Rhizobium</taxon>
    </lineage>
</organism>
<dbReference type="AlphaFoldDB" id="J0GYX0"/>
<name>J0GYX0_RHILT</name>
<evidence type="ECO:0000313" key="1">
    <source>
        <dbReference type="EMBL" id="EJB02875.1"/>
    </source>
</evidence>
<gene>
    <name evidence="1" type="ORF">Rleg9DRAFT_1689</name>
</gene>
<sequence length="380" mass="39141">MSQAAIFSVPVVGPASPSAMAARTDDSLRALLSGHSGASRPSYAVDGTFWVSTATAGQRKLYLYDGSDDILLMVLDTATDAVFFSGLGAAIAAAAAKTVPAGADKLGLWDSVSGDTRGLGLDDLSAWLASVSGLTNISGCETLYISGTTIQMKTGYVFFNGRRTTFSSALTKALNATFVAGNAGGMLDTGVMQASKTYFIHAVRNIATGAGDWVASLQSDPTFVNIANLTGWEVQGRVNVVLTTSGNVIRQAIQDGNEYRLAAQVTEYSGGALATVDKQCVGVPAGISTEGIWLLNVASFANEAGTINIYAEAGEAPLASLNVNAGSSASANWVVQRSKTRSASGLIRLQCASSAGSPAYILQTDGFVDYLAPRRNGGSA</sequence>
<evidence type="ECO:0000313" key="2">
    <source>
        <dbReference type="Proteomes" id="UP000005092"/>
    </source>
</evidence>
<protein>
    <submittedName>
        <fullName evidence="1">Uncharacterized protein</fullName>
    </submittedName>
</protein>
<reference evidence="1 2" key="1">
    <citation type="submission" date="2012-02" db="EMBL/GenBank/DDBJ databases">
        <title>Improved High-Quality Draft Sequence of Rhizobium leguminosarum bv. trifolii WSM597.</title>
        <authorList>
            <consortium name="US DOE Joint Genome Institute"/>
            <person name="Lucas S."/>
            <person name="Han J."/>
            <person name="Lapidus A."/>
            <person name="Cheng J.-F."/>
            <person name="Goodwin L."/>
            <person name="Pitluck S."/>
            <person name="Peters L."/>
            <person name="Ovchinnikova G."/>
            <person name="Held B."/>
            <person name="Detter J.C."/>
            <person name="Han C."/>
            <person name="Tapia R."/>
            <person name="Land M."/>
            <person name="Hauser L."/>
            <person name="Kyrpides N."/>
            <person name="Ivanova N."/>
            <person name="Pagani I."/>
            <person name="Brau L."/>
            <person name="Yates R."/>
            <person name="O'Hara G."/>
            <person name="Rui T."/>
            <person name="Howieson J."/>
            <person name="Reeve W."/>
            <person name="Woyke T."/>
        </authorList>
    </citation>
    <scope>NUCLEOTIDE SEQUENCE [LARGE SCALE GENOMIC DNA]</scope>
    <source>
        <strain evidence="1 2">WSM597</strain>
    </source>
</reference>
<proteinExistence type="predicted"/>
<dbReference type="EMBL" id="JH719381">
    <property type="protein sequence ID" value="EJB02875.1"/>
    <property type="molecule type" value="Genomic_DNA"/>
</dbReference>